<organism evidence="1 2">
    <name type="scientific">Kribbella hippodromi</name>
    <dbReference type="NCBI Taxonomy" id="434347"/>
    <lineage>
        <taxon>Bacteria</taxon>
        <taxon>Bacillati</taxon>
        <taxon>Actinomycetota</taxon>
        <taxon>Actinomycetes</taxon>
        <taxon>Propionibacteriales</taxon>
        <taxon>Kribbellaceae</taxon>
        <taxon>Kribbella</taxon>
    </lineage>
</organism>
<keyword evidence="2" id="KW-1185">Reference proteome</keyword>
<sequence>MRDEVDYHEVEPVVVWLDGEEQRCSLDETATTGSYWTLVLTVPDGRVWTGAGQGLWTAFVDVRRQIEALGYRMCCAGARADAFMRQGKSFDGYVVDLWTRRSFFGIRHQAELFDYAPASKVTTVDEQLARYGRWIETPWWRAFVPGDPVRRG</sequence>
<name>A0ABN2DGN4_9ACTN</name>
<accession>A0ABN2DGN4</accession>
<protein>
    <recommendedName>
        <fullName evidence="3">DUF4262 domain-containing protein</fullName>
    </recommendedName>
</protein>
<evidence type="ECO:0000313" key="1">
    <source>
        <dbReference type="EMBL" id="GAA1576650.1"/>
    </source>
</evidence>
<dbReference type="EMBL" id="BAAAPH010000011">
    <property type="protein sequence ID" value="GAA1576650.1"/>
    <property type="molecule type" value="Genomic_DNA"/>
</dbReference>
<gene>
    <name evidence="1" type="ORF">GCM10009804_36600</name>
</gene>
<evidence type="ECO:0000313" key="2">
    <source>
        <dbReference type="Proteomes" id="UP001501705"/>
    </source>
</evidence>
<dbReference type="RefSeq" id="WP_344234771.1">
    <property type="nucleotide sequence ID" value="NZ_BAAAPH010000011.1"/>
</dbReference>
<reference evidence="1 2" key="1">
    <citation type="journal article" date="2019" name="Int. J. Syst. Evol. Microbiol.">
        <title>The Global Catalogue of Microorganisms (GCM) 10K type strain sequencing project: providing services to taxonomists for standard genome sequencing and annotation.</title>
        <authorList>
            <consortium name="The Broad Institute Genomics Platform"/>
            <consortium name="The Broad Institute Genome Sequencing Center for Infectious Disease"/>
            <person name="Wu L."/>
            <person name="Ma J."/>
        </authorList>
    </citation>
    <scope>NUCLEOTIDE SEQUENCE [LARGE SCALE GENOMIC DNA]</scope>
    <source>
        <strain evidence="1 2">JCM 15572</strain>
    </source>
</reference>
<comment type="caution">
    <text evidence="1">The sequence shown here is derived from an EMBL/GenBank/DDBJ whole genome shotgun (WGS) entry which is preliminary data.</text>
</comment>
<evidence type="ECO:0008006" key="3">
    <source>
        <dbReference type="Google" id="ProtNLM"/>
    </source>
</evidence>
<dbReference type="Proteomes" id="UP001501705">
    <property type="component" value="Unassembled WGS sequence"/>
</dbReference>
<proteinExistence type="predicted"/>